<accession>A0A2P9ADK3</accession>
<evidence type="ECO:0000256" key="1">
    <source>
        <dbReference type="SAM" id="MobiDB-lite"/>
    </source>
</evidence>
<evidence type="ECO:0000313" key="2">
    <source>
        <dbReference type="EMBL" id="SJM29213.1"/>
    </source>
</evidence>
<dbReference type="Proteomes" id="UP000245698">
    <property type="component" value="Unassembled WGS sequence"/>
</dbReference>
<proteinExistence type="predicted"/>
<feature type="compositionally biased region" description="Basic residues" evidence="1">
    <location>
        <begin position="96"/>
        <end position="105"/>
    </location>
</feature>
<keyword evidence="3" id="KW-1185">Reference proteome</keyword>
<feature type="region of interest" description="Disordered" evidence="1">
    <location>
        <begin position="74"/>
        <end position="105"/>
    </location>
</feature>
<protein>
    <submittedName>
        <fullName evidence="2">Uncharacterized protein</fullName>
    </submittedName>
</protein>
<evidence type="ECO:0000313" key="3">
    <source>
        <dbReference type="Proteomes" id="UP000245698"/>
    </source>
</evidence>
<name>A0A2P9ADK3_9HYPH</name>
<dbReference type="AlphaFoldDB" id="A0A2P9ADK3"/>
<gene>
    <name evidence="2" type="ORF">BQ8482_111143</name>
</gene>
<feature type="region of interest" description="Disordered" evidence="1">
    <location>
        <begin position="32"/>
        <end position="53"/>
    </location>
</feature>
<dbReference type="EMBL" id="FUIG01000013">
    <property type="protein sequence ID" value="SJM29213.1"/>
    <property type="molecule type" value="Genomic_DNA"/>
</dbReference>
<reference evidence="3" key="1">
    <citation type="submission" date="2016-12" db="EMBL/GenBank/DDBJ databases">
        <authorList>
            <person name="Brunel B."/>
        </authorList>
    </citation>
    <scope>NUCLEOTIDE SEQUENCE [LARGE SCALE GENOMIC DNA]</scope>
</reference>
<organism evidence="2 3">
    <name type="scientific">Mesorhizobium delmotii</name>
    <dbReference type="NCBI Taxonomy" id="1631247"/>
    <lineage>
        <taxon>Bacteria</taxon>
        <taxon>Pseudomonadati</taxon>
        <taxon>Pseudomonadota</taxon>
        <taxon>Alphaproteobacteria</taxon>
        <taxon>Hyphomicrobiales</taxon>
        <taxon>Phyllobacteriaceae</taxon>
        <taxon>Mesorhizobium</taxon>
    </lineage>
</organism>
<sequence>MRRCSIVNGNRLCNRSVMRAAKIRACLLSPIPSPPATARSLRSGPTSSVRSDPARVKGWAEKLELFDGWALDSETAADERPPELASEALKGEKSWTRRRKRTLLR</sequence>